<evidence type="ECO:0000313" key="1">
    <source>
        <dbReference type="EMBL" id="QJB03829.1"/>
    </source>
</evidence>
<name>A0A6M3MEW3_9ZZZZ</name>
<gene>
    <name evidence="1" type="ORF">MM171B00543_0018</name>
</gene>
<dbReference type="EMBL" id="MT143862">
    <property type="protein sequence ID" value="QJB03829.1"/>
    <property type="molecule type" value="Genomic_DNA"/>
</dbReference>
<protein>
    <submittedName>
        <fullName evidence="1">Uncharacterized protein</fullName>
    </submittedName>
</protein>
<accession>A0A6M3MEW3</accession>
<reference evidence="1" key="1">
    <citation type="submission" date="2020-03" db="EMBL/GenBank/DDBJ databases">
        <title>The deep terrestrial virosphere.</title>
        <authorList>
            <person name="Holmfeldt K."/>
            <person name="Nilsson E."/>
            <person name="Simone D."/>
            <person name="Lopez-Fernandez M."/>
            <person name="Wu X."/>
            <person name="de Brujin I."/>
            <person name="Lundin D."/>
            <person name="Andersson A."/>
            <person name="Bertilsson S."/>
            <person name="Dopson M."/>
        </authorList>
    </citation>
    <scope>NUCLEOTIDE SEQUENCE</scope>
    <source>
        <strain evidence="1">MM171B00543</strain>
    </source>
</reference>
<proteinExistence type="predicted"/>
<sequence length="257" mass="26998">MTTNTFVTFPTTDKETLAVGTARIDFLNGKVTLASGTIKPLVNRSTVYKPLRSVYFNTDQDINVKIYWDDELQYSGLIPAGTFYLKNIVVDQMEITTTASTVFMLIASTSPNGVDIGVYTDAANTARTTATPVQPIQHIGANGSPMPSGATVGDPIHVSTGGAIATTVGSNRQIVGTPTTPVALAASTAIKKVTVTAETNNTDIVCVGGANVLATLLTRRGTPLYPSDSITLEADNLAEVFIDALVATEGVTFTYLA</sequence>
<dbReference type="AlphaFoldDB" id="A0A6M3MEW3"/>
<organism evidence="1">
    <name type="scientific">viral metagenome</name>
    <dbReference type="NCBI Taxonomy" id="1070528"/>
    <lineage>
        <taxon>unclassified sequences</taxon>
        <taxon>metagenomes</taxon>
        <taxon>organismal metagenomes</taxon>
    </lineage>
</organism>